<name>A0ABY0FNN9_9BACT</name>
<dbReference type="EMBL" id="PRLM01000003">
    <property type="protein sequence ID" value="RYC74833.1"/>
    <property type="molecule type" value="Genomic_DNA"/>
</dbReference>
<comment type="caution">
    <text evidence="1">The sequence shown here is derived from an EMBL/GenBank/DDBJ whole genome shotgun (WGS) entry which is preliminary data.</text>
</comment>
<evidence type="ECO:0000313" key="1">
    <source>
        <dbReference type="EMBL" id="RYC74833.1"/>
    </source>
</evidence>
<sequence length="59" mass="7027">MTEKVKSQILAIRDSGETNMLDYRMVQSIANREGYYELVVYIEENRSKYFHFIMTGEEV</sequence>
<reference evidence="1 2" key="1">
    <citation type="journal article" date="2018" name="bioRxiv">
        <title>Evidence of independent acquisition and adaption of ultra-small bacteria to human hosts across the highly diverse yet reduced genomes of the phylum Saccharibacteria.</title>
        <authorList>
            <person name="McLean J.S."/>
            <person name="Bor B."/>
            <person name="To T.T."/>
            <person name="Liu Q."/>
            <person name="Kearns K.A."/>
            <person name="Solden L.M."/>
            <person name="Wrighton K.C."/>
            <person name="He X."/>
            <person name="Shi W."/>
        </authorList>
    </citation>
    <scope>NUCLEOTIDE SEQUENCE [LARGE SCALE GENOMIC DNA]</scope>
    <source>
        <strain evidence="1 2">TM7_G3_2_Rum_HOT_351B</strain>
    </source>
</reference>
<gene>
    <name evidence="1" type="ORF">G3RUM_00382</name>
</gene>
<organism evidence="1 2">
    <name type="scientific">Candidatus Nanosyncoccus alces</name>
    <dbReference type="NCBI Taxonomy" id="2171997"/>
    <lineage>
        <taxon>Bacteria</taxon>
        <taxon>Candidatus Saccharimonadota</taxon>
        <taxon>Candidatus Nanosyncoccalia</taxon>
        <taxon>Candidatus Nanosyncoccales</taxon>
        <taxon>Candidatus Nanosyncoccaceae</taxon>
        <taxon>Candidatus Nanosyncoccus</taxon>
    </lineage>
</organism>
<keyword evidence="2" id="KW-1185">Reference proteome</keyword>
<evidence type="ECO:0008006" key="3">
    <source>
        <dbReference type="Google" id="ProtNLM"/>
    </source>
</evidence>
<accession>A0ABY0FNN9</accession>
<protein>
    <recommendedName>
        <fullName evidence="3">DUF5049 domain-containing protein</fullName>
    </recommendedName>
</protein>
<dbReference type="RefSeq" id="WP_129734839.1">
    <property type="nucleotide sequence ID" value="NZ_PRLM01000003.1"/>
</dbReference>
<dbReference type="Pfam" id="PF16468">
    <property type="entry name" value="DUF5049"/>
    <property type="match status" value="1"/>
</dbReference>
<reference evidence="1 2" key="2">
    <citation type="journal article" date="2020" name="Cell Rep.">
        <title>Acquisition and Adaptation of Ultra-small Parasitic Reduced Genome Bacteria to Mammalian Hosts.</title>
        <authorList>
            <person name="McLean J.S."/>
            <person name="Bor B."/>
            <person name="Kerns K.A."/>
            <person name="Liu Q."/>
            <person name="To T.T."/>
            <person name="Solden L."/>
            <person name="Hendrickson E.L."/>
            <person name="Wrighton K."/>
            <person name="Shi W."/>
            <person name="He X."/>
        </authorList>
    </citation>
    <scope>NUCLEOTIDE SEQUENCE [LARGE SCALE GENOMIC DNA]</scope>
    <source>
        <strain evidence="1 2">TM7_G3_2_Rum_HOT_351B</strain>
    </source>
</reference>
<dbReference type="Proteomes" id="UP001191019">
    <property type="component" value="Unassembled WGS sequence"/>
</dbReference>
<dbReference type="InterPro" id="IPR032488">
    <property type="entry name" value="DUF5049"/>
</dbReference>
<evidence type="ECO:0000313" key="2">
    <source>
        <dbReference type="Proteomes" id="UP001191019"/>
    </source>
</evidence>
<proteinExistence type="predicted"/>